<keyword evidence="2" id="KW-0732">Signal</keyword>
<gene>
    <name evidence="3" type="ORF">M0638_11625</name>
</gene>
<feature type="transmembrane region" description="Helical" evidence="1">
    <location>
        <begin position="74"/>
        <end position="93"/>
    </location>
</feature>
<feature type="transmembrane region" description="Helical" evidence="1">
    <location>
        <begin position="180"/>
        <end position="198"/>
    </location>
</feature>
<feature type="transmembrane region" description="Helical" evidence="1">
    <location>
        <begin position="140"/>
        <end position="160"/>
    </location>
</feature>
<dbReference type="AlphaFoldDB" id="A0A9X1Y898"/>
<dbReference type="PIRSF" id="PIRSF016919">
    <property type="entry name" value="HupE_UreJ"/>
    <property type="match status" value="1"/>
</dbReference>
<keyword evidence="1" id="KW-1133">Transmembrane helix</keyword>
<keyword evidence="1" id="KW-0812">Transmembrane</keyword>
<feature type="transmembrane region" description="Helical" evidence="1">
    <location>
        <begin position="99"/>
        <end position="128"/>
    </location>
</feature>
<keyword evidence="4" id="KW-1185">Reference proteome</keyword>
<feature type="chain" id="PRO_5040853063" evidence="2">
    <location>
        <begin position="27"/>
        <end position="200"/>
    </location>
</feature>
<dbReference type="Proteomes" id="UP001139516">
    <property type="component" value="Unassembled WGS sequence"/>
</dbReference>
<feature type="signal peptide" evidence="2">
    <location>
        <begin position="1"/>
        <end position="26"/>
    </location>
</feature>
<evidence type="ECO:0000313" key="4">
    <source>
        <dbReference type="Proteomes" id="UP001139516"/>
    </source>
</evidence>
<protein>
    <submittedName>
        <fullName evidence="3">HupE/UreJ family protein</fullName>
    </submittedName>
</protein>
<dbReference type="Pfam" id="PF04955">
    <property type="entry name" value="HupE_UreJ"/>
    <property type="match status" value="1"/>
</dbReference>
<keyword evidence="1" id="KW-0472">Membrane</keyword>
<comment type="caution">
    <text evidence="3">The sequence shown here is derived from an EMBL/GenBank/DDBJ whole genome shotgun (WGS) entry which is preliminary data.</text>
</comment>
<dbReference type="EMBL" id="JALPRX010000047">
    <property type="protein sequence ID" value="MCK8785033.1"/>
    <property type="molecule type" value="Genomic_DNA"/>
</dbReference>
<dbReference type="InterPro" id="IPR007038">
    <property type="entry name" value="HupE_UreJ"/>
</dbReference>
<evidence type="ECO:0000256" key="2">
    <source>
        <dbReference type="SAM" id="SignalP"/>
    </source>
</evidence>
<accession>A0A9X1Y898</accession>
<dbReference type="RefSeq" id="WP_248667157.1">
    <property type="nucleotide sequence ID" value="NZ_JALPRX010000047.1"/>
</dbReference>
<proteinExistence type="predicted"/>
<evidence type="ECO:0000256" key="1">
    <source>
        <dbReference type="SAM" id="Phobius"/>
    </source>
</evidence>
<organism evidence="3 4">
    <name type="scientific">Roseomonas acroporae</name>
    <dbReference type="NCBI Taxonomy" id="2937791"/>
    <lineage>
        <taxon>Bacteria</taxon>
        <taxon>Pseudomonadati</taxon>
        <taxon>Pseudomonadota</taxon>
        <taxon>Alphaproteobacteria</taxon>
        <taxon>Acetobacterales</taxon>
        <taxon>Roseomonadaceae</taxon>
        <taxon>Roseomonas</taxon>
    </lineage>
</organism>
<name>A0A9X1Y898_9PROT</name>
<evidence type="ECO:0000313" key="3">
    <source>
        <dbReference type="EMBL" id="MCK8785033.1"/>
    </source>
</evidence>
<feature type="transmembrane region" description="Helical" evidence="1">
    <location>
        <begin position="50"/>
        <end position="69"/>
    </location>
</feature>
<reference evidence="3" key="1">
    <citation type="submission" date="2022-04" db="EMBL/GenBank/DDBJ databases">
        <title>Roseomonas acroporae sp. nov., isolated from coral Acropora digitifera.</title>
        <authorList>
            <person name="Sun H."/>
        </authorList>
    </citation>
    <scope>NUCLEOTIDE SEQUENCE</scope>
    <source>
        <strain evidence="3">NAR14</strain>
    </source>
</reference>
<sequence>MRRPLPVAAVAALVATLALSPLPASAHTGIGHAAGFTAGFLHPLGGADHLMAMVAVGLWAGLLGGRALWALPAAFLGTMALGGALGMAGVALPMAESGIVASVIVLGALAALAARLPVAAAAGLAALFGLFHGHAHGTEMLAGAGALAYGAGFLLATALLHGLGLVVGTGLGRERLGQRLARVAGGAMAVAMVALLIVQG</sequence>